<protein>
    <recommendedName>
        <fullName evidence="1">At1g61320/AtMIF1 LRR domain-containing protein</fullName>
    </recommendedName>
</protein>
<dbReference type="OrthoDB" id="661008at2759"/>
<gene>
    <name evidence="2" type="ORF">C2845_PM07G08700</name>
</gene>
<dbReference type="AlphaFoldDB" id="A0A3L6SHH4"/>
<comment type="caution">
    <text evidence="2">The sequence shown here is derived from an EMBL/GenBank/DDBJ whole genome shotgun (WGS) entry which is preliminary data.</text>
</comment>
<dbReference type="EMBL" id="PQIB02000004">
    <property type="protein sequence ID" value="RLN22041.1"/>
    <property type="molecule type" value="Genomic_DNA"/>
</dbReference>
<dbReference type="SUPFAM" id="SSF52047">
    <property type="entry name" value="RNI-like"/>
    <property type="match status" value="1"/>
</dbReference>
<dbReference type="Gene3D" id="3.80.10.10">
    <property type="entry name" value="Ribonuclease Inhibitor"/>
    <property type="match status" value="1"/>
</dbReference>
<dbReference type="Pfam" id="PF23622">
    <property type="entry name" value="LRR_At1g61320_AtMIF1"/>
    <property type="match status" value="1"/>
</dbReference>
<organism evidence="2 3">
    <name type="scientific">Panicum miliaceum</name>
    <name type="common">Proso millet</name>
    <name type="synonym">Broomcorn millet</name>
    <dbReference type="NCBI Taxonomy" id="4540"/>
    <lineage>
        <taxon>Eukaryota</taxon>
        <taxon>Viridiplantae</taxon>
        <taxon>Streptophyta</taxon>
        <taxon>Embryophyta</taxon>
        <taxon>Tracheophyta</taxon>
        <taxon>Spermatophyta</taxon>
        <taxon>Magnoliopsida</taxon>
        <taxon>Liliopsida</taxon>
        <taxon>Poales</taxon>
        <taxon>Poaceae</taxon>
        <taxon>PACMAD clade</taxon>
        <taxon>Panicoideae</taxon>
        <taxon>Panicodae</taxon>
        <taxon>Paniceae</taxon>
        <taxon>Panicinae</taxon>
        <taxon>Panicum</taxon>
        <taxon>Panicum sect. Panicum</taxon>
    </lineage>
</organism>
<name>A0A3L6SHH4_PANMI</name>
<sequence>MWSVCPRTFDAAAVCKCNTNDLHQHTMMFIHEANAILQKHHGKVVETLEVRVGFSDSSLLVHHINNWVDFAVVSRTKNLTLDLKPKRLWRNINNDHYVLPLEQLDSGSISRLEHMQLSYVSLKPPSHFKGFPNLRKLHIQLLLVSRKDLEHMLSHCSNLAWLHIDRCNLYDHLIVGSPLSNLLYLHIEHCELTSIKFHAVNLATFEYEGRFIPIDLTPSLKLHSVNIEFGEAVFQHAVMSLLNGLPIVVQNLTLRVWRTHLEEAKKSEFYSALEKDLDELLDLGYKDGTACREAPIFDDYNSDSDTEAEPYLGGQGLVITSTPKGRFVY</sequence>
<evidence type="ECO:0000313" key="3">
    <source>
        <dbReference type="Proteomes" id="UP000275267"/>
    </source>
</evidence>
<dbReference type="InterPro" id="IPR055357">
    <property type="entry name" value="LRR_At1g61320_AtMIF1"/>
</dbReference>
<evidence type="ECO:0000313" key="2">
    <source>
        <dbReference type="EMBL" id="RLN22041.1"/>
    </source>
</evidence>
<keyword evidence="3" id="KW-1185">Reference proteome</keyword>
<dbReference type="PANTHER" id="PTHR34145">
    <property type="entry name" value="OS02G0105600 PROTEIN"/>
    <property type="match status" value="1"/>
</dbReference>
<reference evidence="3" key="1">
    <citation type="journal article" date="2019" name="Nat. Commun.">
        <title>The genome of broomcorn millet.</title>
        <authorList>
            <person name="Zou C."/>
            <person name="Miki D."/>
            <person name="Li D."/>
            <person name="Tang Q."/>
            <person name="Xiao L."/>
            <person name="Rajput S."/>
            <person name="Deng P."/>
            <person name="Jia W."/>
            <person name="Huang R."/>
            <person name="Zhang M."/>
            <person name="Sun Y."/>
            <person name="Hu J."/>
            <person name="Fu X."/>
            <person name="Schnable P.S."/>
            <person name="Li F."/>
            <person name="Zhang H."/>
            <person name="Feng B."/>
            <person name="Zhu X."/>
            <person name="Liu R."/>
            <person name="Schnable J.C."/>
            <person name="Zhu J.-K."/>
            <person name="Zhang H."/>
        </authorList>
    </citation>
    <scope>NUCLEOTIDE SEQUENCE [LARGE SCALE GENOMIC DNA]</scope>
</reference>
<evidence type="ECO:0000259" key="1">
    <source>
        <dbReference type="Pfam" id="PF23622"/>
    </source>
</evidence>
<dbReference type="PANTHER" id="PTHR34145:SF57">
    <property type="entry name" value="F-BOX DOMAIN-CONTAINING PROTEIN"/>
    <property type="match status" value="1"/>
</dbReference>
<dbReference type="InterPro" id="IPR032675">
    <property type="entry name" value="LRR_dom_sf"/>
</dbReference>
<dbReference type="InterPro" id="IPR053772">
    <property type="entry name" value="At1g61320/At1g61330-like"/>
</dbReference>
<feature type="domain" description="At1g61320/AtMIF1 LRR" evidence="1">
    <location>
        <begin position="36"/>
        <end position="255"/>
    </location>
</feature>
<accession>A0A3L6SHH4</accession>
<dbReference type="Proteomes" id="UP000275267">
    <property type="component" value="Unassembled WGS sequence"/>
</dbReference>
<proteinExistence type="predicted"/>